<evidence type="ECO:0000313" key="3">
    <source>
        <dbReference type="Proteomes" id="UP001631993"/>
    </source>
</evidence>
<dbReference type="Pfam" id="PF13340">
    <property type="entry name" value="DUF4096"/>
    <property type="match status" value="1"/>
</dbReference>
<dbReference type="Proteomes" id="UP001631993">
    <property type="component" value="Unassembled WGS sequence"/>
</dbReference>
<reference evidence="2 3" key="1">
    <citation type="submission" date="2024-12" db="EMBL/GenBank/DDBJ databases">
        <title>Forecasting of Potato common scab and diversities of Pathogenic streptomyces spp. in china.</title>
        <authorList>
            <person name="Handique U."/>
            <person name="Wu J."/>
        </authorList>
    </citation>
    <scope>NUCLEOTIDE SEQUENCE [LARGE SCALE GENOMIC DNA]</scope>
    <source>
        <strain evidence="2 3">ZRIMU1585</strain>
    </source>
</reference>
<dbReference type="RefSeq" id="WP_369280639.1">
    <property type="nucleotide sequence ID" value="NZ_JBJVMW010000025.1"/>
</dbReference>
<organism evidence="2 3">
    <name type="scientific">Streptomyces galilaeus</name>
    <dbReference type="NCBI Taxonomy" id="33899"/>
    <lineage>
        <taxon>Bacteria</taxon>
        <taxon>Bacillati</taxon>
        <taxon>Actinomycetota</taxon>
        <taxon>Actinomycetes</taxon>
        <taxon>Kitasatosporales</taxon>
        <taxon>Streptomycetaceae</taxon>
        <taxon>Streptomyces</taxon>
    </lineage>
</organism>
<dbReference type="InterPro" id="IPR025161">
    <property type="entry name" value="IS402-like_dom"/>
</dbReference>
<evidence type="ECO:0000313" key="2">
    <source>
        <dbReference type="EMBL" id="MFM9653258.1"/>
    </source>
</evidence>
<name>A0ABW9IY05_STRGJ</name>
<accession>A0ABW9IY05</accession>
<comment type="caution">
    <text evidence="2">The sequence shown here is derived from an EMBL/GenBank/DDBJ whole genome shotgun (WGS) entry which is preliminary data.</text>
</comment>
<gene>
    <name evidence="2" type="ORF">ACKI1S_45120</name>
</gene>
<protein>
    <submittedName>
        <fullName evidence="2">Transposase</fullName>
    </submittedName>
</protein>
<sequence length="72" mass="7410">MSDAEWAAVRSLLPVPAWFWGKGGSPEGHCPRQLLDVIRHLVTGGILWRAMPADLPAGVGSASSSAADASAG</sequence>
<keyword evidence="3" id="KW-1185">Reference proteome</keyword>
<dbReference type="EMBL" id="JBJVNE010000043">
    <property type="protein sequence ID" value="MFM9653258.1"/>
    <property type="molecule type" value="Genomic_DNA"/>
</dbReference>
<feature type="domain" description="Insertion element IS402-like" evidence="1">
    <location>
        <begin position="1"/>
        <end position="57"/>
    </location>
</feature>
<evidence type="ECO:0000259" key="1">
    <source>
        <dbReference type="Pfam" id="PF13340"/>
    </source>
</evidence>
<proteinExistence type="predicted"/>